<feature type="compositionally biased region" description="Low complexity" evidence="7">
    <location>
        <begin position="1"/>
        <end position="16"/>
    </location>
</feature>
<dbReference type="Pfam" id="PF05977">
    <property type="entry name" value="MFS_3"/>
    <property type="match status" value="1"/>
</dbReference>
<evidence type="ECO:0000313" key="11">
    <source>
        <dbReference type="Proteomes" id="UP000588586"/>
    </source>
</evidence>
<accession>A0A849HFT3</accession>
<feature type="transmembrane region" description="Helical" evidence="8">
    <location>
        <begin position="328"/>
        <end position="346"/>
    </location>
</feature>
<dbReference type="GO" id="GO:0005886">
    <property type="term" value="C:plasma membrane"/>
    <property type="evidence" value="ECO:0007669"/>
    <property type="project" value="UniProtKB-SubCell"/>
</dbReference>
<keyword evidence="3" id="KW-1003">Cell membrane</keyword>
<feature type="transmembrane region" description="Helical" evidence="8">
    <location>
        <begin position="122"/>
        <end position="147"/>
    </location>
</feature>
<evidence type="ECO:0000256" key="4">
    <source>
        <dbReference type="ARBA" id="ARBA00022692"/>
    </source>
</evidence>
<keyword evidence="4 8" id="KW-0812">Transmembrane</keyword>
<dbReference type="InterPro" id="IPR036259">
    <property type="entry name" value="MFS_trans_sf"/>
</dbReference>
<dbReference type="InterPro" id="IPR010290">
    <property type="entry name" value="TM_effector"/>
</dbReference>
<dbReference type="PANTHER" id="PTHR23513">
    <property type="entry name" value="INTEGRAL MEMBRANE EFFLUX PROTEIN-RELATED"/>
    <property type="match status" value="1"/>
</dbReference>
<dbReference type="InterPro" id="IPR020846">
    <property type="entry name" value="MFS_dom"/>
</dbReference>
<dbReference type="PANTHER" id="PTHR23513:SF6">
    <property type="entry name" value="MAJOR FACILITATOR SUPERFAMILY ASSOCIATED DOMAIN-CONTAINING PROTEIN"/>
    <property type="match status" value="1"/>
</dbReference>
<protein>
    <submittedName>
        <fullName evidence="10">MFS transporter</fullName>
    </submittedName>
</protein>
<evidence type="ECO:0000259" key="9">
    <source>
        <dbReference type="PROSITE" id="PS50850"/>
    </source>
</evidence>
<feature type="transmembrane region" description="Helical" evidence="8">
    <location>
        <begin position="33"/>
        <end position="58"/>
    </location>
</feature>
<comment type="subcellular location">
    <subcellularLocation>
        <location evidence="1">Cell membrane</location>
        <topology evidence="1">Multi-pass membrane protein</topology>
    </subcellularLocation>
</comment>
<keyword evidence="6 8" id="KW-0472">Membrane</keyword>
<dbReference type="Gene3D" id="1.20.1250.20">
    <property type="entry name" value="MFS general substrate transporter like domains"/>
    <property type="match status" value="1"/>
</dbReference>
<keyword evidence="2" id="KW-0813">Transport</keyword>
<reference evidence="10 11" key="1">
    <citation type="submission" date="2020-04" db="EMBL/GenBank/DDBJ databases">
        <title>Knoellia sp. isolate from air conditioner.</title>
        <authorList>
            <person name="Chea S."/>
            <person name="Kim D.-U."/>
        </authorList>
    </citation>
    <scope>NUCLEOTIDE SEQUENCE [LARGE SCALE GENOMIC DNA]</scope>
    <source>
        <strain evidence="10 11">DB2414S</strain>
    </source>
</reference>
<evidence type="ECO:0000256" key="1">
    <source>
        <dbReference type="ARBA" id="ARBA00004651"/>
    </source>
</evidence>
<name>A0A849HFT3_9MICO</name>
<feature type="transmembrane region" description="Helical" evidence="8">
    <location>
        <begin position="270"/>
        <end position="292"/>
    </location>
</feature>
<feature type="transmembrane region" description="Helical" evidence="8">
    <location>
        <begin position="397"/>
        <end position="416"/>
    </location>
</feature>
<evidence type="ECO:0000256" key="2">
    <source>
        <dbReference type="ARBA" id="ARBA00022448"/>
    </source>
</evidence>
<feature type="transmembrane region" description="Helical" evidence="8">
    <location>
        <begin position="304"/>
        <end position="322"/>
    </location>
</feature>
<evidence type="ECO:0000256" key="6">
    <source>
        <dbReference type="ARBA" id="ARBA00023136"/>
    </source>
</evidence>
<evidence type="ECO:0000256" key="8">
    <source>
        <dbReference type="SAM" id="Phobius"/>
    </source>
</evidence>
<feature type="region of interest" description="Disordered" evidence="7">
    <location>
        <begin position="1"/>
        <end position="21"/>
    </location>
</feature>
<dbReference type="PROSITE" id="PS50850">
    <property type="entry name" value="MFS"/>
    <property type="match status" value="1"/>
</dbReference>
<comment type="caution">
    <text evidence="10">The sequence shown here is derived from an EMBL/GenBank/DDBJ whole genome shotgun (WGS) entry which is preliminary data.</text>
</comment>
<feature type="transmembrane region" description="Helical" evidence="8">
    <location>
        <begin position="64"/>
        <end position="86"/>
    </location>
</feature>
<feature type="transmembrane region" description="Helical" evidence="8">
    <location>
        <begin position="367"/>
        <end position="391"/>
    </location>
</feature>
<dbReference type="CDD" id="cd06173">
    <property type="entry name" value="MFS_MefA_like"/>
    <property type="match status" value="1"/>
</dbReference>
<dbReference type="AlphaFoldDB" id="A0A849HFT3"/>
<keyword evidence="5 8" id="KW-1133">Transmembrane helix</keyword>
<proteinExistence type="predicted"/>
<gene>
    <name evidence="10" type="ORF">HJG52_09700</name>
</gene>
<dbReference type="RefSeq" id="WP_171243396.1">
    <property type="nucleotide sequence ID" value="NZ_JABEPQ010000002.1"/>
</dbReference>
<evidence type="ECO:0000256" key="7">
    <source>
        <dbReference type="SAM" id="MobiDB-lite"/>
    </source>
</evidence>
<dbReference type="Proteomes" id="UP000588586">
    <property type="component" value="Unassembled WGS sequence"/>
</dbReference>
<evidence type="ECO:0000313" key="10">
    <source>
        <dbReference type="EMBL" id="NNM46278.1"/>
    </source>
</evidence>
<dbReference type="EMBL" id="JABEPQ010000002">
    <property type="protein sequence ID" value="NNM46278.1"/>
    <property type="molecule type" value="Genomic_DNA"/>
</dbReference>
<keyword evidence="11" id="KW-1185">Reference proteome</keyword>
<evidence type="ECO:0000256" key="3">
    <source>
        <dbReference type="ARBA" id="ARBA00022475"/>
    </source>
</evidence>
<sequence length="426" mass="44555">MTDADASGAGATTATGEPPAVGSPQAARMFWQYWGALTTSNLGTAVTGVALPLTAVLVLHATPFQMGLLAAAGYVAWLVIGLPAGALVQRYPLRRVQVSMDLVRAVAVLSLPVAWWSDRLTLAHLVVVALVISFADVIFGVANMTFLPRVVPKAELQSRNSLVSGTYAVTQMGGPSIGGLAVQLLGAVPTFLVDTVSYLISAVLLGRLPDVHEPSTDTTPMRDRIREGWHFVSRHPVMGPCMWDATATNFVCGGQMALFAIYLVRELDAPAGLVGFLLAAEGIGSLVGAALVPRLSRRFGSARLALVGGFVSVVGAFLIPVGSGAVGWFAFALGNVVFAGGVVLLSTTTRTYRQLATPPELLSRVMATVRFVSWGAIPVGGLVFGALGGWIGLREALVVLAVLSLASPAILLASPVRHLRDFPEEP</sequence>
<evidence type="ECO:0000256" key="5">
    <source>
        <dbReference type="ARBA" id="ARBA00022989"/>
    </source>
</evidence>
<organism evidence="10 11">
    <name type="scientific">Knoellia koreensis</name>
    <dbReference type="NCBI Taxonomy" id="2730921"/>
    <lineage>
        <taxon>Bacteria</taxon>
        <taxon>Bacillati</taxon>
        <taxon>Actinomycetota</taxon>
        <taxon>Actinomycetes</taxon>
        <taxon>Micrococcales</taxon>
        <taxon>Intrasporangiaceae</taxon>
        <taxon>Knoellia</taxon>
    </lineage>
</organism>
<dbReference type="SUPFAM" id="SSF103473">
    <property type="entry name" value="MFS general substrate transporter"/>
    <property type="match status" value="1"/>
</dbReference>
<dbReference type="GO" id="GO:0022857">
    <property type="term" value="F:transmembrane transporter activity"/>
    <property type="evidence" value="ECO:0007669"/>
    <property type="project" value="InterPro"/>
</dbReference>
<feature type="domain" description="Major facilitator superfamily (MFS) profile" evidence="9">
    <location>
        <begin position="190"/>
        <end position="426"/>
    </location>
</feature>